<dbReference type="EMBL" id="JBICZW010000025">
    <property type="protein sequence ID" value="MFG3193026.1"/>
    <property type="molecule type" value="Genomic_DNA"/>
</dbReference>
<gene>
    <name evidence="1" type="ORF">ACGFYS_29250</name>
</gene>
<organism evidence="1 2">
    <name type="scientific">Streptomyces omiyaensis</name>
    <dbReference type="NCBI Taxonomy" id="68247"/>
    <lineage>
        <taxon>Bacteria</taxon>
        <taxon>Bacillati</taxon>
        <taxon>Actinomycetota</taxon>
        <taxon>Actinomycetes</taxon>
        <taxon>Kitasatosporales</taxon>
        <taxon>Streptomycetaceae</taxon>
        <taxon>Streptomyces</taxon>
    </lineage>
</organism>
<keyword evidence="2" id="KW-1185">Reference proteome</keyword>
<accession>A0ABW7C0F6</accession>
<reference evidence="1 2" key="1">
    <citation type="submission" date="2024-10" db="EMBL/GenBank/DDBJ databases">
        <title>The Natural Products Discovery Center: Release of the First 8490 Sequenced Strains for Exploring Actinobacteria Biosynthetic Diversity.</title>
        <authorList>
            <person name="Kalkreuter E."/>
            <person name="Kautsar S.A."/>
            <person name="Yang D."/>
            <person name="Bader C.D."/>
            <person name="Teijaro C.N."/>
            <person name="Fluegel L."/>
            <person name="Davis C.M."/>
            <person name="Simpson J.R."/>
            <person name="Lauterbach L."/>
            <person name="Steele A.D."/>
            <person name="Gui C."/>
            <person name="Meng S."/>
            <person name="Li G."/>
            <person name="Viehrig K."/>
            <person name="Ye F."/>
            <person name="Su P."/>
            <person name="Kiefer A.F."/>
            <person name="Nichols A."/>
            <person name="Cepeda A.J."/>
            <person name="Yan W."/>
            <person name="Fan B."/>
            <person name="Jiang Y."/>
            <person name="Adhikari A."/>
            <person name="Zheng C.-J."/>
            <person name="Schuster L."/>
            <person name="Cowan T.M."/>
            <person name="Smanski M.J."/>
            <person name="Chevrette M.G."/>
            <person name="De Carvalho L.P.S."/>
            <person name="Shen B."/>
        </authorList>
    </citation>
    <scope>NUCLEOTIDE SEQUENCE [LARGE SCALE GENOMIC DNA]</scope>
    <source>
        <strain evidence="1 2">NPDC048229</strain>
    </source>
</reference>
<proteinExistence type="predicted"/>
<protein>
    <submittedName>
        <fullName evidence="1">Uncharacterized protein</fullName>
    </submittedName>
</protein>
<evidence type="ECO:0000313" key="1">
    <source>
        <dbReference type="EMBL" id="MFG3193026.1"/>
    </source>
</evidence>
<comment type="caution">
    <text evidence="1">The sequence shown here is derived from an EMBL/GenBank/DDBJ whole genome shotgun (WGS) entry which is preliminary data.</text>
</comment>
<dbReference type="RefSeq" id="WP_189846791.1">
    <property type="nucleotide sequence ID" value="NZ_BMVV01000001.1"/>
</dbReference>
<dbReference type="Proteomes" id="UP001604282">
    <property type="component" value="Unassembled WGS sequence"/>
</dbReference>
<evidence type="ECO:0000313" key="2">
    <source>
        <dbReference type="Proteomes" id="UP001604282"/>
    </source>
</evidence>
<sequence length="86" mass="8610">MYQLPQVALVGPAGAPPALAAIRFIALLPAGWEAVLTGCDDVAARLRLSAPAATAPAEATAALADLLADPALEGWRLTTPCPPAAP</sequence>
<name>A0ABW7C0F6_9ACTN</name>